<name>E4N2A9_KITSK</name>
<evidence type="ECO:0000256" key="2">
    <source>
        <dbReference type="SAM" id="Phobius"/>
    </source>
</evidence>
<feature type="signal peptide" evidence="3">
    <location>
        <begin position="1"/>
        <end position="36"/>
    </location>
</feature>
<keyword evidence="2" id="KW-0812">Transmembrane</keyword>
<evidence type="ECO:0000256" key="3">
    <source>
        <dbReference type="SAM" id="SignalP"/>
    </source>
</evidence>
<evidence type="ECO:0000313" key="5">
    <source>
        <dbReference type="Proteomes" id="UP000007076"/>
    </source>
</evidence>
<evidence type="ECO:0000313" key="4">
    <source>
        <dbReference type="EMBL" id="BAJ32293.1"/>
    </source>
</evidence>
<dbReference type="PATRIC" id="fig|452652.3.peg.6558"/>
<proteinExistence type="predicted"/>
<organism evidence="4 5">
    <name type="scientific">Kitasatospora setae (strain ATCC 33774 / DSM 43861 / JCM 3304 / KCC A-0304 / NBRC 14216 / KM-6054)</name>
    <name type="common">Streptomyces setae</name>
    <dbReference type="NCBI Taxonomy" id="452652"/>
    <lineage>
        <taxon>Bacteria</taxon>
        <taxon>Bacillati</taxon>
        <taxon>Actinomycetota</taxon>
        <taxon>Actinomycetes</taxon>
        <taxon>Kitasatosporales</taxon>
        <taxon>Streptomycetaceae</taxon>
        <taxon>Kitasatospora</taxon>
    </lineage>
</organism>
<feature type="compositionally biased region" description="Low complexity" evidence="1">
    <location>
        <begin position="272"/>
        <end position="286"/>
    </location>
</feature>
<keyword evidence="5" id="KW-1185">Reference proteome</keyword>
<accession>E4N2A9</accession>
<feature type="compositionally biased region" description="Low complexity" evidence="1">
    <location>
        <begin position="223"/>
        <end position="262"/>
    </location>
</feature>
<dbReference type="HOGENOM" id="CLU_815808_0_0_11"/>
<dbReference type="AlphaFoldDB" id="E4N2A9"/>
<sequence length="340" mass="33009">MARRVIRATVLPAVALLLSVVCGVLLAVVPVSTASAATGGGTVGTVVGGVPARVSAGDGFTAVFTVRSTSRYRILVDSLQLRVSAADDPSEPSDGVSVLWQDPGTGGWRSSDARAGTSWGLTLSPALAVEPRGSLTFRARITLSSELPGGAYAVESDGVADYRLVDEAGHDAGRLDARQRARAVFRYGVEAGPSASASVPNSPSSSPSASGAPSGGPSPSPSAPVGATVPPGGAALPSDPPSVSGTPSAATPSASRSRSGSPSPSPSDDDAAAVGDPDSSAPVALSAAGPALDSAAGPGAGAGAGAARSASATLLAIGLLSILAGLLLGASLLVQRHARL</sequence>
<keyword evidence="2" id="KW-1133">Transmembrane helix</keyword>
<keyword evidence="3" id="KW-0732">Signal</keyword>
<evidence type="ECO:0000256" key="1">
    <source>
        <dbReference type="SAM" id="MobiDB-lite"/>
    </source>
</evidence>
<keyword evidence="2" id="KW-0472">Membrane</keyword>
<reference evidence="4 5" key="1">
    <citation type="journal article" date="2010" name="DNA Res.">
        <title>Genome sequence of Kitasatospora setae NBRC 14216T: an evolutionary snapshot of the family Streptomycetaceae.</title>
        <authorList>
            <person name="Ichikawa N."/>
            <person name="Oguchi A."/>
            <person name="Ikeda H."/>
            <person name="Ishikawa J."/>
            <person name="Kitani S."/>
            <person name="Watanabe Y."/>
            <person name="Nakamura S."/>
            <person name="Katano Y."/>
            <person name="Kishi E."/>
            <person name="Sasagawa M."/>
            <person name="Ankai A."/>
            <person name="Fukui S."/>
            <person name="Hashimoto Y."/>
            <person name="Kamata S."/>
            <person name="Otoguro M."/>
            <person name="Tanikawa S."/>
            <person name="Nihira T."/>
            <person name="Horinouchi S."/>
            <person name="Ohnishi Y."/>
            <person name="Hayakawa M."/>
            <person name="Kuzuyama T."/>
            <person name="Arisawa A."/>
            <person name="Nomoto F."/>
            <person name="Miura H."/>
            <person name="Takahashi Y."/>
            <person name="Fujita N."/>
        </authorList>
    </citation>
    <scope>NUCLEOTIDE SEQUENCE [LARGE SCALE GENOMIC DNA]</scope>
    <source>
        <strain evidence="5">ATCC 33774 / DSM 43861 / JCM 3304 / KCC A-0304 / NBRC 14216 / KM-6054</strain>
    </source>
</reference>
<feature type="chain" id="PRO_5003186326" evidence="3">
    <location>
        <begin position="37"/>
        <end position="340"/>
    </location>
</feature>
<feature type="transmembrane region" description="Helical" evidence="2">
    <location>
        <begin position="314"/>
        <end position="334"/>
    </location>
</feature>
<dbReference type="Proteomes" id="UP000007076">
    <property type="component" value="Chromosome"/>
</dbReference>
<gene>
    <name evidence="4" type="ordered locus">KSE_65340</name>
</gene>
<feature type="compositionally biased region" description="Low complexity" evidence="1">
    <location>
        <begin position="192"/>
        <end position="215"/>
    </location>
</feature>
<protein>
    <submittedName>
        <fullName evidence="4">Uncharacterized protein</fullName>
    </submittedName>
</protein>
<dbReference type="STRING" id="452652.KSE_65340"/>
<feature type="region of interest" description="Disordered" evidence="1">
    <location>
        <begin position="192"/>
        <end position="286"/>
    </location>
</feature>
<dbReference type="EMBL" id="AP010968">
    <property type="protein sequence ID" value="BAJ32293.1"/>
    <property type="molecule type" value="Genomic_DNA"/>
</dbReference>
<dbReference type="KEGG" id="ksk:KSE_65340"/>